<proteinExistence type="predicted"/>
<accession>R9GP45</accession>
<keyword evidence="2" id="KW-1185">Reference proteome</keyword>
<dbReference type="STRING" id="1150600.ADIARSV_3347"/>
<dbReference type="EMBL" id="AQPN01000112">
    <property type="protein sequence ID" value="EOR93498.1"/>
    <property type="molecule type" value="Genomic_DNA"/>
</dbReference>
<dbReference type="Proteomes" id="UP000014174">
    <property type="component" value="Unassembled WGS sequence"/>
</dbReference>
<comment type="caution">
    <text evidence="1">The sequence shown here is derived from an EMBL/GenBank/DDBJ whole genome shotgun (WGS) entry which is preliminary data.</text>
</comment>
<dbReference type="AlphaFoldDB" id="R9GP45"/>
<protein>
    <submittedName>
        <fullName evidence="1">TPR repeat protein</fullName>
    </submittedName>
</protein>
<dbReference type="eggNOG" id="COG0457">
    <property type="taxonomic scope" value="Bacteria"/>
</dbReference>
<gene>
    <name evidence="1" type="ORF">ADIARSV_3347</name>
</gene>
<name>R9GP45_9SPHI</name>
<evidence type="ECO:0000313" key="1">
    <source>
        <dbReference type="EMBL" id="EOR93498.1"/>
    </source>
</evidence>
<organism evidence="1 2">
    <name type="scientific">Arcticibacter svalbardensis MN12-7</name>
    <dbReference type="NCBI Taxonomy" id="1150600"/>
    <lineage>
        <taxon>Bacteria</taxon>
        <taxon>Pseudomonadati</taxon>
        <taxon>Bacteroidota</taxon>
        <taxon>Sphingobacteriia</taxon>
        <taxon>Sphingobacteriales</taxon>
        <taxon>Sphingobacteriaceae</taxon>
        <taxon>Arcticibacter</taxon>
    </lineage>
</organism>
<evidence type="ECO:0000313" key="2">
    <source>
        <dbReference type="Proteomes" id="UP000014174"/>
    </source>
</evidence>
<sequence>MLGRSGIDPKKDNYSVPSLNGRKFSGYQMIAYFYVSWAIAIPDMLSQIGLPFDQEYKIAKQLSN</sequence>
<reference evidence="1 2" key="1">
    <citation type="journal article" date="2013" name="Genome Announc.">
        <title>Draft Genome Sequence of Arcticibacter svalbardensis Strain MN12-7T, a Member of the Family Sphingobacteriaceae Isolated from an Arctic Soil Sample.</title>
        <authorList>
            <person name="Shivaji S."/>
            <person name="Ara S."/>
            <person name="Prasad S."/>
            <person name="Manasa B.P."/>
            <person name="Begum Z."/>
            <person name="Singh A."/>
            <person name="Kumar Pinnaka A."/>
        </authorList>
    </citation>
    <scope>NUCLEOTIDE SEQUENCE [LARGE SCALE GENOMIC DNA]</scope>
    <source>
        <strain evidence="1 2">MN12-7</strain>
    </source>
</reference>